<dbReference type="EMBL" id="CAEZYK010000096">
    <property type="protein sequence ID" value="CAB4732111.1"/>
    <property type="molecule type" value="Genomic_DNA"/>
</dbReference>
<dbReference type="NCBIfam" id="TIGR01189">
    <property type="entry name" value="ccmA"/>
    <property type="match status" value="1"/>
</dbReference>
<evidence type="ECO:0000256" key="2">
    <source>
        <dbReference type="ARBA" id="ARBA00022448"/>
    </source>
</evidence>
<gene>
    <name evidence="7" type="ORF">UFOPK2683_01348</name>
    <name evidence="8" type="ORF">UFOPK3897_00624</name>
    <name evidence="9" type="ORF">UFOPK4121_00272</name>
</gene>
<dbReference type="Gene3D" id="3.40.50.300">
    <property type="entry name" value="P-loop containing nucleotide triphosphate hydrolases"/>
    <property type="match status" value="1"/>
</dbReference>
<evidence type="ECO:0000256" key="4">
    <source>
        <dbReference type="ARBA" id="ARBA00022748"/>
    </source>
</evidence>
<evidence type="ECO:0000313" key="7">
    <source>
        <dbReference type="EMBL" id="CAB4732111.1"/>
    </source>
</evidence>
<dbReference type="PROSITE" id="PS50893">
    <property type="entry name" value="ABC_TRANSPORTER_2"/>
    <property type="match status" value="1"/>
</dbReference>
<dbReference type="InterPro" id="IPR050763">
    <property type="entry name" value="ABC_transporter_ATP-binding"/>
</dbReference>
<dbReference type="PANTHER" id="PTHR42711">
    <property type="entry name" value="ABC TRANSPORTER ATP-BINDING PROTEIN"/>
    <property type="match status" value="1"/>
</dbReference>
<dbReference type="EMBL" id="CAFBPQ010000004">
    <property type="protein sequence ID" value="CAB5014990.1"/>
    <property type="molecule type" value="Genomic_DNA"/>
</dbReference>
<dbReference type="PROSITE" id="PS00211">
    <property type="entry name" value="ABC_TRANSPORTER_1"/>
    <property type="match status" value="1"/>
</dbReference>
<dbReference type="GO" id="GO:0005524">
    <property type="term" value="F:ATP binding"/>
    <property type="evidence" value="ECO:0007669"/>
    <property type="project" value="UniProtKB-KW"/>
</dbReference>
<accession>A0A6J6SB16</accession>
<keyword evidence="3" id="KW-0547">Nucleotide-binding</keyword>
<dbReference type="CDD" id="cd03230">
    <property type="entry name" value="ABC_DR_subfamily_A"/>
    <property type="match status" value="1"/>
</dbReference>
<dbReference type="AlphaFoldDB" id="A0A6J6SB16"/>
<dbReference type="InterPro" id="IPR027417">
    <property type="entry name" value="P-loop_NTPase"/>
</dbReference>
<dbReference type="SMART" id="SM00382">
    <property type="entry name" value="AAA"/>
    <property type="match status" value="1"/>
</dbReference>
<dbReference type="InterPro" id="IPR017871">
    <property type="entry name" value="ABC_transporter-like_CS"/>
</dbReference>
<dbReference type="GO" id="GO:0022857">
    <property type="term" value="F:transmembrane transporter activity"/>
    <property type="evidence" value="ECO:0007669"/>
    <property type="project" value="InterPro"/>
</dbReference>
<evidence type="ECO:0000256" key="3">
    <source>
        <dbReference type="ARBA" id="ARBA00022741"/>
    </source>
</evidence>
<evidence type="ECO:0000256" key="1">
    <source>
        <dbReference type="ARBA" id="ARBA00005417"/>
    </source>
</evidence>
<dbReference type="GO" id="GO:0017004">
    <property type="term" value="P:cytochrome complex assembly"/>
    <property type="evidence" value="ECO:0007669"/>
    <property type="project" value="UniProtKB-KW"/>
</dbReference>
<protein>
    <submittedName>
        <fullName evidence="7">Unannotated protein</fullName>
    </submittedName>
</protein>
<keyword evidence="5" id="KW-0067">ATP-binding</keyword>
<evidence type="ECO:0000313" key="9">
    <source>
        <dbReference type="EMBL" id="CAB5014990.1"/>
    </source>
</evidence>
<feature type="domain" description="ABC transporter" evidence="6">
    <location>
        <begin position="8"/>
        <end position="228"/>
    </location>
</feature>
<dbReference type="InterPro" id="IPR003439">
    <property type="entry name" value="ABC_transporter-like_ATP-bd"/>
</dbReference>
<sequence>MSLPVSSVSLRSVVCLIDRFPALTDVNLEVSEGEVVLLSGGNGAGKTTLLRLIAGLVPAFSGEVIVLGKNLRINCRAHRDEVALVAHETGCYDELTVRENLYFFTRSRSQPTSVADDALDQLGLGRLADTLHGKLSAGQRRRLSIAKALAVSPRLLLLDEPHAGLDADGREILDEVLRDAAAKGRTVILASHEIDRSRALADREIELQSGKTLPVPAGETEPVKPVEA</sequence>
<organism evidence="7">
    <name type="scientific">freshwater metagenome</name>
    <dbReference type="NCBI Taxonomy" id="449393"/>
    <lineage>
        <taxon>unclassified sequences</taxon>
        <taxon>metagenomes</taxon>
        <taxon>ecological metagenomes</taxon>
    </lineage>
</organism>
<dbReference type="PANTHER" id="PTHR42711:SF5">
    <property type="entry name" value="ABC TRANSPORTER ATP-BINDING PROTEIN NATA"/>
    <property type="match status" value="1"/>
</dbReference>
<keyword evidence="4" id="KW-0201">Cytochrome c-type biogenesis</keyword>
<comment type="similarity">
    <text evidence="1">Belongs to the ABC transporter superfamily.</text>
</comment>
<name>A0A6J6SB16_9ZZZZ</name>
<dbReference type="SUPFAM" id="SSF52540">
    <property type="entry name" value="P-loop containing nucleoside triphosphate hydrolases"/>
    <property type="match status" value="1"/>
</dbReference>
<evidence type="ECO:0000313" key="8">
    <source>
        <dbReference type="EMBL" id="CAB4973306.1"/>
    </source>
</evidence>
<dbReference type="InterPro" id="IPR005895">
    <property type="entry name" value="ABC_transptr_haem_export_CcmA"/>
</dbReference>
<evidence type="ECO:0000256" key="5">
    <source>
        <dbReference type="ARBA" id="ARBA00022840"/>
    </source>
</evidence>
<dbReference type="InterPro" id="IPR003593">
    <property type="entry name" value="AAA+_ATPase"/>
</dbReference>
<evidence type="ECO:0000259" key="6">
    <source>
        <dbReference type="PROSITE" id="PS50893"/>
    </source>
</evidence>
<dbReference type="GO" id="GO:0016887">
    <property type="term" value="F:ATP hydrolysis activity"/>
    <property type="evidence" value="ECO:0007669"/>
    <property type="project" value="InterPro"/>
</dbReference>
<reference evidence="7" key="1">
    <citation type="submission" date="2020-05" db="EMBL/GenBank/DDBJ databases">
        <authorList>
            <person name="Chiriac C."/>
            <person name="Salcher M."/>
            <person name="Ghai R."/>
            <person name="Kavagutti S V."/>
        </authorList>
    </citation>
    <scope>NUCLEOTIDE SEQUENCE</scope>
</reference>
<proteinExistence type="inferred from homology"/>
<dbReference type="EMBL" id="CAFBOF010000008">
    <property type="protein sequence ID" value="CAB4973306.1"/>
    <property type="molecule type" value="Genomic_DNA"/>
</dbReference>
<dbReference type="Pfam" id="PF00005">
    <property type="entry name" value="ABC_tran"/>
    <property type="match status" value="1"/>
</dbReference>
<keyword evidence="2" id="KW-0813">Transport</keyword>